<reference evidence="6 7" key="1">
    <citation type="submission" date="2023-04" db="EMBL/GenBank/DDBJ databases">
        <title>A long-awaited taxogenomic arrangement of the family Halomonadaceae.</title>
        <authorList>
            <person name="De La Haba R."/>
            <person name="Chuvochina M."/>
            <person name="Wittouck S."/>
            <person name="Arahal D.R."/>
            <person name="Sanchez-Porro C."/>
            <person name="Hugenholtz P."/>
            <person name="Ventosa A."/>
        </authorList>
    </citation>
    <scope>NUCLEOTIDE SEQUENCE [LARGE SCALE GENOMIC DNA]</scope>
    <source>
        <strain evidence="6 7">DSM 17332</strain>
    </source>
</reference>
<dbReference type="InterPro" id="IPR002078">
    <property type="entry name" value="Sigma_54_int"/>
</dbReference>
<dbReference type="Pfam" id="PF00158">
    <property type="entry name" value="Sigma54_activat"/>
    <property type="match status" value="1"/>
</dbReference>
<keyword evidence="3" id="KW-0805">Transcription regulation</keyword>
<evidence type="ECO:0000256" key="3">
    <source>
        <dbReference type="ARBA" id="ARBA00023015"/>
    </source>
</evidence>
<dbReference type="InterPro" id="IPR027417">
    <property type="entry name" value="P-loop_NTPase"/>
</dbReference>
<keyword evidence="7" id="KW-1185">Reference proteome</keyword>
<name>A0ABU1GLF8_9GAMM</name>
<dbReference type="PANTHER" id="PTHR32071">
    <property type="entry name" value="TRANSCRIPTIONAL REGULATORY PROTEIN"/>
    <property type="match status" value="1"/>
</dbReference>
<dbReference type="SUPFAM" id="SSF52540">
    <property type="entry name" value="P-loop containing nucleoside triphosphate hydrolases"/>
    <property type="match status" value="1"/>
</dbReference>
<dbReference type="CDD" id="cd00009">
    <property type="entry name" value="AAA"/>
    <property type="match status" value="1"/>
</dbReference>
<evidence type="ECO:0000256" key="1">
    <source>
        <dbReference type="ARBA" id="ARBA00022741"/>
    </source>
</evidence>
<dbReference type="InterPro" id="IPR045343">
    <property type="entry name" value="VpsR"/>
</dbReference>
<dbReference type="InterPro" id="IPR002197">
    <property type="entry name" value="HTH_Fis"/>
</dbReference>
<dbReference type="Proteomes" id="UP001252270">
    <property type="component" value="Unassembled WGS sequence"/>
</dbReference>
<dbReference type="Gene3D" id="1.10.10.60">
    <property type="entry name" value="Homeodomain-like"/>
    <property type="match status" value="1"/>
</dbReference>
<dbReference type="Pfam" id="PF20161">
    <property type="entry name" value="VpsR"/>
    <property type="match status" value="1"/>
</dbReference>
<dbReference type="RefSeq" id="WP_309636207.1">
    <property type="nucleotide sequence ID" value="NZ_JARWAL010000004.1"/>
</dbReference>
<dbReference type="PANTHER" id="PTHR32071:SF120">
    <property type="entry name" value="TRANSCRIPTIONAL REGULATOR-RELATED"/>
    <property type="match status" value="1"/>
</dbReference>
<proteinExistence type="predicted"/>
<dbReference type="SMART" id="SM00382">
    <property type="entry name" value="AAA"/>
    <property type="match status" value="1"/>
</dbReference>
<gene>
    <name evidence="6" type="ORF">QC820_06245</name>
</gene>
<keyword evidence="4" id="KW-0804">Transcription</keyword>
<dbReference type="Pfam" id="PF02954">
    <property type="entry name" value="HTH_8"/>
    <property type="match status" value="1"/>
</dbReference>
<dbReference type="Gene3D" id="3.40.50.300">
    <property type="entry name" value="P-loop containing nucleotide triphosphate hydrolases"/>
    <property type="match status" value="1"/>
</dbReference>
<comment type="caution">
    <text evidence="6">The sequence shown here is derived from an EMBL/GenBank/DDBJ whole genome shotgun (WGS) entry which is preliminary data.</text>
</comment>
<evidence type="ECO:0000256" key="2">
    <source>
        <dbReference type="ARBA" id="ARBA00022840"/>
    </source>
</evidence>
<keyword evidence="1" id="KW-0547">Nucleotide-binding</keyword>
<dbReference type="InterPro" id="IPR058031">
    <property type="entry name" value="AAA_lid_NorR"/>
</dbReference>
<dbReference type="InterPro" id="IPR003593">
    <property type="entry name" value="AAA+_ATPase"/>
</dbReference>
<evidence type="ECO:0000259" key="5">
    <source>
        <dbReference type="PROSITE" id="PS50045"/>
    </source>
</evidence>
<dbReference type="SUPFAM" id="SSF46689">
    <property type="entry name" value="Homeodomain-like"/>
    <property type="match status" value="1"/>
</dbReference>
<keyword evidence="2" id="KW-0067">ATP-binding</keyword>
<dbReference type="Gene3D" id="1.10.8.60">
    <property type="match status" value="1"/>
</dbReference>
<dbReference type="Pfam" id="PF25601">
    <property type="entry name" value="AAA_lid_14"/>
    <property type="match status" value="1"/>
</dbReference>
<dbReference type="InterPro" id="IPR025944">
    <property type="entry name" value="Sigma_54_int_dom_CS"/>
</dbReference>
<evidence type="ECO:0000313" key="6">
    <source>
        <dbReference type="EMBL" id="MDR5892412.1"/>
    </source>
</evidence>
<dbReference type="PROSITE" id="PS00688">
    <property type="entry name" value="SIGMA54_INTERACT_3"/>
    <property type="match status" value="1"/>
</dbReference>
<protein>
    <submittedName>
        <fullName evidence="6">Sigma 54-interacting transcriptional regulator</fullName>
    </submittedName>
</protein>
<feature type="domain" description="Sigma-54 factor interaction" evidence="5">
    <location>
        <begin position="147"/>
        <end position="376"/>
    </location>
</feature>
<organism evidence="6 7">
    <name type="scientific">Halomonas mongoliensis</name>
    <dbReference type="NCBI Taxonomy" id="321265"/>
    <lineage>
        <taxon>Bacteria</taxon>
        <taxon>Pseudomonadati</taxon>
        <taxon>Pseudomonadota</taxon>
        <taxon>Gammaproteobacteria</taxon>
        <taxon>Oceanospirillales</taxon>
        <taxon>Halomonadaceae</taxon>
        <taxon>Halomonas</taxon>
    </lineage>
</organism>
<dbReference type="EMBL" id="JARWAL010000004">
    <property type="protein sequence ID" value="MDR5892412.1"/>
    <property type="molecule type" value="Genomic_DNA"/>
</dbReference>
<accession>A0ABU1GLF8</accession>
<dbReference type="InterPro" id="IPR009057">
    <property type="entry name" value="Homeodomain-like_sf"/>
</dbReference>
<dbReference type="PROSITE" id="PS50045">
    <property type="entry name" value="SIGMA54_INTERACT_4"/>
    <property type="match status" value="1"/>
</dbReference>
<evidence type="ECO:0000313" key="7">
    <source>
        <dbReference type="Proteomes" id="UP001252270"/>
    </source>
</evidence>
<evidence type="ECO:0000256" key="4">
    <source>
        <dbReference type="ARBA" id="ARBA00023163"/>
    </source>
</evidence>
<sequence>MRDISRRVLLLGDHRPAGITALSMPQYSWQFLRTGCLAEAERILGACPPPLGIILLEGPHIRPPRQLERLLNLVPDLLWVALLPPGSLQDERVTRFIARHCHACLPLPLRPDQANHVLESTLAMASLLKRASSALGKPAPSRPGVTLVGNSPAIQRLLRDIEKIAMVDAPVLITGESGTGKELTARMIHERSSRRAGPFNAINCGALPAGLIQSELFGHEKGAFTGADRRKVGIIESTAGGTLFLDEIGDLPLELQVNLLRFLEDHRFLRLGAQRESEVDVRVLAATHIDLELAVREGRFREDLYHRLNVLQARTPPLRERPEDIEELASHFFQQFRSEASCRLRGFSHDSLITMRQHPWPGNVRELINRVRRAMVMCEQRLITPAALGLERRNGLSREGVSLEMIRDSAEREAVIAALARNRHQVLHAARELGVSRATLYRLIEKHHIHRTLEERA</sequence>